<comment type="caution">
    <text evidence="1">The sequence shown here is derived from an EMBL/GenBank/DDBJ whole genome shotgun (WGS) entry which is preliminary data.</text>
</comment>
<dbReference type="AlphaFoldDB" id="A0A3L6DTF8"/>
<reference evidence="1" key="1">
    <citation type="journal article" date="2018" name="Nat. Genet.">
        <title>Extensive intraspecific gene order and gene structural variations between Mo17 and other maize genomes.</title>
        <authorList>
            <person name="Sun S."/>
            <person name="Zhou Y."/>
            <person name="Chen J."/>
            <person name="Shi J."/>
            <person name="Zhao H."/>
            <person name="Zhao H."/>
            <person name="Song W."/>
            <person name="Zhang M."/>
            <person name="Cui Y."/>
            <person name="Dong X."/>
            <person name="Liu H."/>
            <person name="Ma X."/>
            <person name="Jiao Y."/>
            <person name="Wang B."/>
            <person name="Wei X."/>
            <person name="Stein J.C."/>
            <person name="Glaubitz J.C."/>
            <person name="Lu F."/>
            <person name="Yu G."/>
            <person name="Liang C."/>
            <person name="Fengler K."/>
            <person name="Li B."/>
            <person name="Rafalski A."/>
            <person name="Schnable P.S."/>
            <person name="Ware D.H."/>
            <person name="Buckler E.S."/>
            <person name="Lai J."/>
        </authorList>
    </citation>
    <scope>NUCLEOTIDE SEQUENCE [LARGE SCALE GENOMIC DNA]</scope>
    <source>
        <tissue evidence="1">Seedling</tissue>
    </source>
</reference>
<gene>
    <name evidence="1" type="ORF">Zm00014a_014283</name>
</gene>
<proteinExistence type="predicted"/>
<sequence>MKPLQDLVPSCNKSKMFLILGGGQGSDARQNHKLCADLAMANRGIVTHRGFSNATLLAPSWYAPIHFLHSAFRRKAFAFWPFDYCVVSN</sequence>
<dbReference type="Proteomes" id="UP000251960">
    <property type="component" value="Chromosome 8"/>
</dbReference>
<organism evidence="1">
    <name type="scientific">Zea mays</name>
    <name type="common">Maize</name>
    <dbReference type="NCBI Taxonomy" id="4577"/>
    <lineage>
        <taxon>Eukaryota</taxon>
        <taxon>Viridiplantae</taxon>
        <taxon>Streptophyta</taxon>
        <taxon>Embryophyta</taxon>
        <taxon>Tracheophyta</taxon>
        <taxon>Spermatophyta</taxon>
        <taxon>Magnoliopsida</taxon>
        <taxon>Liliopsida</taxon>
        <taxon>Poales</taxon>
        <taxon>Poaceae</taxon>
        <taxon>PACMAD clade</taxon>
        <taxon>Panicoideae</taxon>
        <taxon>Andropogonodae</taxon>
        <taxon>Andropogoneae</taxon>
        <taxon>Tripsacinae</taxon>
        <taxon>Zea</taxon>
    </lineage>
</organism>
<accession>A0A3L6DTF8</accession>
<protein>
    <submittedName>
        <fullName evidence="1">Uncharacterized protein</fullName>
    </submittedName>
</protein>
<evidence type="ECO:0000313" key="1">
    <source>
        <dbReference type="EMBL" id="PWZ11862.1"/>
    </source>
</evidence>
<dbReference type="EMBL" id="NCVQ01000009">
    <property type="protein sequence ID" value="PWZ11862.1"/>
    <property type="molecule type" value="Genomic_DNA"/>
</dbReference>
<name>A0A3L6DTF8_MAIZE</name>